<feature type="domain" description="Protein kinase" evidence="2">
    <location>
        <begin position="25"/>
        <end position="281"/>
    </location>
</feature>
<name>A0A2Z6R7Q9_9GLOM</name>
<evidence type="ECO:0000259" key="2">
    <source>
        <dbReference type="PROSITE" id="PS50011"/>
    </source>
</evidence>
<dbReference type="EMBL" id="BEXD01000608">
    <property type="protein sequence ID" value="GBB88836.1"/>
    <property type="molecule type" value="Genomic_DNA"/>
</dbReference>
<dbReference type="InterPro" id="IPR051681">
    <property type="entry name" value="Ser/Thr_Kinases-Pseudokinases"/>
</dbReference>
<feature type="compositionally biased region" description="Acidic residues" evidence="1">
    <location>
        <begin position="506"/>
        <end position="537"/>
    </location>
</feature>
<protein>
    <recommendedName>
        <fullName evidence="2">Protein kinase domain-containing protein</fullName>
    </recommendedName>
</protein>
<gene>
    <name evidence="3" type="ORF">RclHR1_15450001</name>
</gene>
<feature type="compositionally biased region" description="Basic and acidic residues" evidence="1">
    <location>
        <begin position="538"/>
        <end position="558"/>
    </location>
</feature>
<feature type="compositionally biased region" description="Basic and acidic residues" evidence="1">
    <location>
        <begin position="395"/>
        <end position="431"/>
    </location>
</feature>
<dbReference type="Proteomes" id="UP000247702">
    <property type="component" value="Unassembled WGS sequence"/>
</dbReference>
<organism evidence="3 4">
    <name type="scientific">Rhizophagus clarus</name>
    <dbReference type="NCBI Taxonomy" id="94130"/>
    <lineage>
        <taxon>Eukaryota</taxon>
        <taxon>Fungi</taxon>
        <taxon>Fungi incertae sedis</taxon>
        <taxon>Mucoromycota</taxon>
        <taxon>Glomeromycotina</taxon>
        <taxon>Glomeromycetes</taxon>
        <taxon>Glomerales</taxon>
        <taxon>Glomeraceae</taxon>
        <taxon>Rhizophagus</taxon>
    </lineage>
</organism>
<dbReference type="GO" id="GO:0004674">
    <property type="term" value="F:protein serine/threonine kinase activity"/>
    <property type="evidence" value="ECO:0007669"/>
    <property type="project" value="TreeGrafter"/>
</dbReference>
<dbReference type="Pfam" id="PF07714">
    <property type="entry name" value="PK_Tyr_Ser-Thr"/>
    <property type="match status" value="1"/>
</dbReference>
<dbReference type="GO" id="GO:0005524">
    <property type="term" value="F:ATP binding"/>
    <property type="evidence" value="ECO:0007669"/>
    <property type="project" value="InterPro"/>
</dbReference>
<feature type="compositionally biased region" description="Basic and acidic residues" evidence="1">
    <location>
        <begin position="330"/>
        <end position="343"/>
    </location>
</feature>
<evidence type="ECO:0000313" key="3">
    <source>
        <dbReference type="EMBL" id="GBB88836.1"/>
    </source>
</evidence>
<feature type="compositionally biased region" description="Basic and acidic residues" evidence="1">
    <location>
        <begin position="566"/>
        <end position="577"/>
    </location>
</feature>
<feature type="compositionally biased region" description="Acidic residues" evidence="1">
    <location>
        <begin position="289"/>
        <end position="304"/>
    </location>
</feature>
<sequence>MLYENEILDKFILEKGLKWIPYSQFKDVEYLNKGGFGIIYKAIWLSKNENIEVAFKCLDNLNENLDEFLNEWNYHEKCINSIRIINLHGFTKNPDTSNYMVVMDYANNGNLRGNLTKLIGYSWNQRLFMLYGIISALNEIHEQNLIHCDFHDGNILNHDKDQVFISDLGLCRPVKSSLKKDSLYGVAPFMAPEVLRGKPYTPASDIYSFSMIMWEITSGVPPFNNRSHDLQLAMSICKGERPEIIENTPQCYIYLMKRCWNENPSKRPTASEVRDTIAGWIFRPYNNETSDDETRDDEISDEVSDNNLSYTSSDDDDEVSDNEINDNEVNDNKISDDNDKMSDYDDDETSDDDDNKVNDNDEINYDGNKMNDDNDDKMSDNDVNDEMSDNDDNDDKMSDDNDDKINNNDDNDKINDDGNKMNDDNDDKMSDNDVNDEMSDYNDDEMSDYDDDEMSDYDDDEMSDYDDDEMSDNDDNDDNEMSDEINNNDDNDKINDDGNKMNVNDEMSDYNDDEMSDNDDNDDNEMSDDDDNEINNDDNDKINDDGNKINDDGNKINDDGDEINDDGSKINDDGDKINDDDEISDDDGISDDIMEFINAPIVHNNLTVEPHPQACYTSRLFDYTSKKLNEVLESECLDCLIDDIKALGK</sequence>
<dbReference type="Gene3D" id="1.10.510.10">
    <property type="entry name" value="Transferase(Phosphotransferase) domain 1"/>
    <property type="match status" value="1"/>
</dbReference>
<dbReference type="SUPFAM" id="SSF56112">
    <property type="entry name" value="Protein kinase-like (PK-like)"/>
    <property type="match status" value="1"/>
</dbReference>
<accession>A0A2Z6R7Q9</accession>
<feature type="compositionally biased region" description="Basic and acidic residues" evidence="1">
    <location>
        <begin position="369"/>
        <end position="380"/>
    </location>
</feature>
<feature type="region of interest" description="Disordered" evidence="1">
    <location>
        <begin position="284"/>
        <end position="588"/>
    </location>
</feature>
<dbReference type="AlphaFoldDB" id="A0A2Z6R7Q9"/>
<evidence type="ECO:0000313" key="4">
    <source>
        <dbReference type="Proteomes" id="UP000247702"/>
    </source>
</evidence>
<feature type="compositionally biased region" description="Acidic residues" evidence="1">
    <location>
        <begin position="344"/>
        <end position="364"/>
    </location>
</feature>
<reference evidence="3 4" key="1">
    <citation type="submission" date="2017-11" db="EMBL/GenBank/DDBJ databases">
        <title>The genome of Rhizophagus clarus HR1 reveals common genetic basis of auxotrophy among arbuscular mycorrhizal fungi.</title>
        <authorList>
            <person name="Kobayashi Y."/>
        </authorList>
    </citation>
    <scope>NUCLEOTIDE SEQUENCE [LARGE SCALE GENOMIC DNA]</scope>
    <source>
        <strain evidence="3 4">HR1</strain>
    </source>
</reference>
<feature type="compositionally biased region" description="Acidic residues" evidence="1">
    <location>
        <begin position="313"/>
        <end position="329"/>
    </location>
</feature>
<keyword evidence="4" id="KW-1185">Reference proteome</keyword>
<feature type="compositionally biased region" description="Acidic residues" evidence="1">
    <location>
        <begin position="578"/>
        <end position="588"/>
    </location>
</feature>
<dbReference type="InterPro" id="IPR011009">
    <property type="entry name" value="Kinase-like_dom_sf"/>
</dbReference>
<feature type="compositionally biased region" description="Basic and acidic residues" evidence="1">
    <location>
        <begin position="490"/>
        <end position="499"/>
    </location>
</feature>
<feature type="compositionally biased region" description="Acidic residues" evidence="1">
    <location>
        <begin position="382"/>
        <end position="394"/>
    </location>
</feature>
<feature type="compositionally biased region" description="Acidic residues" evidence="1">
    <location>
        <begin position="433"/>
        <end position="489"/>
    </location>
</feature>
<dbReference type="PROSITE" id="PS50011">
    <property type="entry name" value="PROTEIN_KINASE_DOM"/>
    <property type="match status" value="1"/>
</dbReference>
<comment type="caution">
    <text evidence="3">The sequence shown here is derived from an EMBL/GenBank/DDBJ whole genome shotgun (WGS) entry which is preliminary data.</text>
</comment>
<evidence type="ECO:0000256" key="1">
    <source>
        <dbReference type="SAM" id="MobiDB-lite"/>
    </source>
</evidence>
<dbReference type="InterPro" id="IPR000719">
    <property type="entry name" value="Prot_kinase_dom"/>
</dbReference>
<proteinExistence type="predicted"/>
<dbReference type="PANTHER" id="PTHR44329">
    <property type="entry name" value="SERINE/THREONINE-PROTEIN KINASE TNNI3K-RELATED"/>
    <property type="match status" value="1"/>
</dbReference>
<dbReference type="InterPro" id="IPR001245">
    <property type="entry name" value="Ser-Thr/Tyr_kinase_cat_dom"/>
</dbReference>